<evidence type="ECO:0000313" key="2">
    <source>
        <dbReference type="EMBL" id="CDO04892.1"/>
    </source>
</evidence>
<dbReference type="GO" id="GO:0004803">
    <property type="term" value="F:transposase activity"/>
    <property type="evidence" value="ECO:0007669"/>
    <property type="project" value="InterPro"/>
</dbReference>
<dbReference type="SUPFAM" id="SSF143422">
    <property type="entry name" value="Transposase IS200-like"/>
    <property type="match status" value="1"/>
</dbReference>
<dbReference type="InterPro" id="IPR036515">
    <property type="entry name" value="Transposase_17_sf"/>
</dbReference>
<gene>
    <name evidence="2" type="ORF">BN988_03469</name>
    <name evidence="3" type="ORF">OPHB3_2006</name>
</gene>
<dbReference type="EMBL" id="BBXV01000023">
    <property type="protein sequence ID" value="GAQ18067.1"/>
    <property type="molecule type" value="Genomic_DNA"/>
</dbReference>
<evidence type="ECO:0000259" key="1">
    <source>
        <dbReference type="Pfam" id="PF01797"/>
    </source>
</evidence>
<dbReference type="Proteomes" id="UP000052946">
    <property type="component" value="Unassembled WGS sequence"/>
</dbReference>
<dbReference type="Pfam" id="PF01797">
    <property type="entry name" value="Y1_Tnp"/>
    <property type="match status" value="1"/>
</dbReference>
<dbReference type="InterPro" id="IPR002686">
    <property type="entry name" value="Transposase_17"/>
</dbReference>
<dbReference type="GO" id="GO:0003677">
    <property type="term" value="F:DNA binding"/>
    <property type="evidence" value="ECO:0007669"/>
    <property type="project" value="InterPro"/>
</dbReference>
<keyword evidence="4" id="KW-1185">Reference proteome</keyword>
<comment type="caution">
    <text evidence="2">The sequence shown here is derived from an EMBL/GenBank/DDBJ whole genome shotgun (WGS) entry which is preliminary data.</text>
</comment>
<name>W9APR8_9BACI</name>
<protein>
    <submittedName>
        <fullName evidence="2">Transposase</fullName>
    </submittedName>
</protein>
<dbReference type="GO" id="GO:0006313">
    <property type="term" value="P:DNA transposition"/>
    <property type="evidence" value="ECO:0007669"/>
    <property type="project" value="InterPro"/>
</dbReference>
<evidence type="ECO:0000313" key="3">
    <source>
        <dbReference type="EMBL" id="GAQ18067.1"/>
    </source>
</evidence>
<reference evidence="5" key="3">
    <citation type="submission" date="2015-07" db="EMBL/GenBank/DDBJ databases">
        <title>Draft Genome Sequence of Oceanobacillus picturae Heshi-B3 that Was Isolated from Fermented Rice Bran with Aging Salted Mackerel, Which Was Named Heshiko as Traditional Fermented Seafood in Japan.</title>
        <authorList>
            <person name="Akuzawa S."/>
            <person name="Nakagawa J."/>
            <person name="Kanekatsu T."/>
            <person name="Kanesaki Y."/>
            <person name="Suzuki T."/>
        </authorList>
    </citation>
    <scope>NUCLEOTIDE SEQUENCE [LARGE SCALE GENOMIC DNA]</scope>
    <source>
        <strain evidence="5">Heshi-B3</strain>
    </source>
</reference>
<reference evidence="3 5" key="4">
    <citation type="journal article" date="2016" name="Genome Announc.">
        <title>Draft Genome Sequence of Oceanobacillus picturae Heshi-B3, Isolated from Fermented Rice Bran in a Traditional Japanese Seafood Dish.</title>
        <authorList>
            <person name="Akuzawa S."/>
            <person name="Nagaoka J."/>
            <person name="Kanekatsu M."/>
            <person name="Kanesaki Y."/>
            <person name="Suzuki T."/>
        </authorList>
    </citation>
    <scope>NUCLEOTIDE SEQUENCE [LARGE SCALE GENOMIC DNA]</scope>
    <source>
        <strain evidence="3 5">Heshi-B3</strain>
    </source>
</reference>
<dbReference type="eggNOG" id="COG1943">
    <property type="taxonomic scope" value="Bacteria"/>
</dbReference>
<sequence>MQDKNNLANTQWRCKFPIVFAPKYRRQIIYGKYKKSIGEIVRELCERKGVESRSIEKHTYSLEDKQS</sequence>
<evidence type="ECO:0000313" key="4">
    <source>
        <dbReference type="Proteomes" id="UP000028863"/>
    </source>
</evidence>
<dbReference type="AlphaFoldDB" id="W9APR8"/>
<accession>W9APR8</accession>
<evidence type="ECO:0000313" key="5">
    <source>
        <dbReference type="Proteomes" id="UP000052946"/>
    </source>
</evidence>
<dbReference type="Gene3D" id="3.30.70.1290">
    <property type="entry name" value="Transposase IS200-like"/>
    <property type="match status" value="1"/>
</dbReference>
<dbReference type="Proteomes" id="UP000028863">
    <property type="component" value="Unassembled WGS sequence"/>
</dbReference>
<dbReference type="EMBL" id="CCAX010000003">
    <property type="protein sequence ID" value="CDO04892.1"/>
    <property type="molecule type" value="Genomic_DNA"/>
</dbReference>
<organism evidence="2 4">
    <name type="scientific">Oceanobacillus picturae</name>
    <dbReference type="NCBI Taxonomy" id="171693"/>
    <lineage>
        <taxon>Bacteria</taxon>
        <taxon>Bacillati</taxon>
        <taxon>Bacillota</taxon>
        <taxon>Bacilli</taxon>
        <taxon>Bacillales</taxon>
        <taxon>Bacillaceae</taxon>
        <taxon>Oceanobacillus</taxon>
    </lineage>
</organism>
<reference evidence="2 4" key="2">
    <citation type="submission" date="2014-03" db="EMBL/GenBank/DDBJ databases">
        <authorList>
            <person name="Urmite Genomes U."/>
        </authorList>
    </citation>
    <scope>NUCLEOTIDE SEQUENCE [LARGE SCALE GENOMIC DNA]</scope>
    <source>
        <strain evidence="2 4">S1</strain>
    </source>
</reference>
<proteinExistence type="predicted"/>
<reference evidence="2 4" key="1">
    <citation type="submission" date="2014-03" db="EMBL/GenBank/DDBJ databases">
        <title>Draft genome sequencing of Oceanobacillus picturae strain S1 isolated from human gut.</title>
        <authorList>
            <person name="Croce O."/>
            <person name="Lagier J.C."/>
            <person name="Raoult D."/>
        </authorList>
    </citation>
    <scope>NUCLEOTIDE SEQUENCE [LARGE SCALE GENOMIC DNA]</scope>
    <source>
        <strain evidence="2 4">S1</strain>
    </source>
</reference>
<dbReference type="STRING" id="171693.BN988_03469"/>
<feature type="domain" description="Transposase IS200-like" evidence="1">
    <location>
        <begin position="11"/>
        <end position="55"/>
    </location>
</feature>